<evidence type="ECO:0000313" key="2">
    <source>
        <dbReference type="EMBL" id="GAE44111.1"/>
    </source>
</evidence>
<name>W4RII9_9BACI</name>
<dbReference type="GO" id="GO:0009166">
    <property type="term" value="P:nucleotide catabolic process"/>
    <property type="evidence" value="ECO:0007669"/>
    <property type="project" value="InterPro"/>
</dbReference>
<dbReference type="AlphaFoldDB" id="W4RII9"/>
<dbReference type="RefSeq" id="WP_052019548.1">
    <property type="nucleotide sequence ID" value="NZ_BAUW01000005.1"/>
</dbReference>
<comment type="caution">
    <text evidence="2">The sequence shown here is derived from an EMBL/GenBank/DDBJ whole genome shotgun (WGS) entry which is preliminary data.</text>
</comment>
<dbReference type="SUPFAM" id="SSF55816">
    <property type="entry name" value="5'-nucleotidase (syn. UDP-sugar hydrolase), C-terminal domain"/>
    <property type="match status" value="1"/>
</dbReference>
<gene>
    <name evidence="2" type="ORF">JCM21738_793</name>
</gene>
<dbReference type="Pfam" id="PF02872">
    <property type="entry name" value="5_nucleotid_C"/>
    <property type="match status" value="1"/>
</dbReference>
<feature type="domain" description="5'-Nucleotidase C-terminal" evidence="1">
    <location>
        <begin position="2"/>
        <end position="33"/>
    </location>
</feature>
<dbReference type="Proteomes" id="UP000018949">
    <property type="component" value="Unassembled WGS sequence"/>
</dbReference>
<evidence type="ECO:0000259" key="1">
    <source>
        <dbReference type="Pfam" id="PF02872"/>
    </source>
</evidence>
<sequence length="162" mass="18385">MKLNDQPMSMTKEYLVATNDFLAAGGDEYTSFKSSPTENEFPALDEVLISFIQKQGTVNYSVEKRITEEQKSTPVVYWDEAVLKKGQIGRISVTKPINLWKREGDKLIFVKVLKPGQTFRVYNYDSKYFGQYGVGAGHYITNMKGYIKYETPSKAKLAAVNN</sequence>
<dbReference type="GO" id="GO:0016787">
    <property type="term" value="F:hydrolase activity"/>
    <property type="evidence" value="ECO:0007669"/>
    <property type="project" value="InterPro"/>
</dbReference>
<proteinExistence type="predicted"/>
<dbReference type="Gene3D" id="3.90.780.10">
    <property type="entry name" value="5'-Nucleotidase, C-terminal domain"/>
    <property type="match status" value="1"/>
</dbReference>
<dbReference type="eggNOG" id="COG0737">
    <property type="taxonomic scope" value="Bacteria"/>
</dbReference>
<evidence type="ECO:0000313" key="3">
    <source>
        <dbReference type="Proteomes" id="UP000018949"/>
    </source>
</evidence>
<dbReference type="InterPro" id="IPR036907">
    <property type="entry name" value="5'-Nucleotdase_C_sf"/>
</dbReference>
<organism evidence="2 3">
    <name type="scientific">Mesobacillus boroniphilus JCM 21738</name>
    <dbReference type="NCBI Taxonomy" id="1294265"/>
    <lineage>
        <taxon>Bacteria</taxon>
        <taxon>Bacillati</taxon>
        <taxon>Bacillota</taxon>
        <taxon>Bacilli</taxon>
        <taxon>Bacillales</taxon>
        <taxon>Bacillaceae</taxon>
        <taxon>Mesobacillus</taxon>
    </lineage>
</organism>
<dbReference type="InterPro" id="IPR008334">
    <property type="entry name" value="5'-Nucleotdase_C"/>
</dbReference>
<dbReference type="EMBL" id="BAUW01000005">
    <property type="protein sequence ID" value="GAE44111.1"/>
    <property type="molecule type" value="Genomic_DNA"/>
</dbReference>
<protein>
    <submittedName>
        <fullName evidence="2">5'-nucleotidase</fullName>
    </submittedName>
</protein>
<accession>W4RII9</accession>
<keyword evidence="3" id="KW-1185">Reference proteome</keyword>
<reference evidence="2 3" key="1">
    <citation type="submission" date="2013-12" db="EMBL/GenBank/DDBJ databases">
        <title>NBRP : Genome information of microbial organism related human and environment.</title>
        <authorList>
            <person name="Hattori M."/>
            <person name="Oshima K."/>
            <person name="Inaba H."/>
            <person name="Suda W."/>
            <person name="Sakamoto M."/>
            <person name="Iino T."/>
            <person name="Kitahara M."/>
            <person name="Oshida Y."/>
            <person name="Iida T."/>
            <person name="Kudo T."/>
            <person name="Itoh T."/>
            <person name="Ahmed I."/>
            <person name="Ohkuma M."/>
        </authorList>
    </citation>
    <scope>NUCLEOTIDE SEQUENCE [LARGE SCALE GENOMIC DNA]</scope>
    <source>
        <strain evidence="2 3">JCM 21738</strain>
    </source>
</reference>